<dbReference type="GO" id="GO:0016301">
    <property type="term" value="F:kinase activity"/>
    <property type="evidence" value="ECO:0007669"/>
    <property type="project" value="UniProtKB-KW"/>
</dbReference>
<dbReference type="Pfam" id="PF02518">
    <property type="entry name" value="HATPase_c"/>
    <property type="match status" value="1"/>
</dbReference>
<keyword evidence="5 9" id="KW-0418">Kinase</keyword>
<dbReference type="InterPro" id="IPR036890">
    <property type="entry name" value="HATPase_C_sf"/>
</dbReference>
<comment type="caution">
    <text evidence="9">The sequence shown here is derived from an EMBL/GenBank/DDBJ whole genome shotgun (WGS) entry which is preliminary data.</text>
</comment>
<protein>
    <submittedName>
        <fullName evidence="9">Histidine kinase</fullName>
    </submittedName>
</protein>
<sequence length="596" mass="67030">MAFLRRLSIRSQLFILAGSAILVILVIIFHTYTTMSGMITRNHETYVKQTVAEIKKNVASNRDVLFRLMQTISYNADVQSFLVEKNELRRYEMFKEISRLLTSQRELKDGILDIVVSGDNGASIDINGGSRYVADLNARLPDKSNAYYVDMRQFGTLYGSGQGLVFATTIYYVQQGELFNTRVGTLYFIVDPASLAGEQDYTLKQTNTQIYLLDRSYKIIASNTERETGSRLSELTDRLKQDGIQSLKWQGKQYVVQTESLPGVDAVILSAAPKDALLRELLDIRKQELIILAIGLLVLAVPFMFIVNNILRPLKKMIFFMTTAAGGDSLKFRKRISLKGYMEISIMAAAFNDMLDEIEHLTQRLLETNARLYGTELERKKSELAFLRSQINPHFLYNTLEAITGIAAVNGQGSIKTMTRALSSIFRYSVKGADAVPLSEEIRIVEAYARIQQIRFADRFTVRYRISEAASERVVPKMILQPLVENAIYHGVEPTLRHCVLEIAGEIDASGDLIVDVRDDGVGMPPARLEELRRMLQDPASAPGEADEPRSIGLVNVNNRLALTFGQPSGLSIDSSPEWGTHIRLRFARERRDSDA</sequence>
<evidence type="ECO:0000313" key="9">
    <source>
        <dbReference type="EMBL" id="MDI4644286.1"/>
    </source>
</evidence>
<dbReference type="PANTHER" id="PTHR34220:SF7">
    <property type="entry name" value="SENSOR HISTIDINE KINASE YPDA"/>
    <property type="match status" value="1"/>
</dbReference>
<evidence type="ECO:0000256" key="6">
    <source>
        <dbReference type="ARBA" id="ARBA00023136"/>
    </source>
</evidence>
<evidence type="ECO:0000256" key="2">
    <source>
        <dbReference type="ARBA" id="ARBA00022475"/>
    </source>
</evidence>
<feature type="domain" description="HAMP" evidence="8">
    <location>
        <begin position="308"/>
        <end position="363"/>
    </location>
</feature>
<dbReference type="Pfam" id="PF06580">
    <property type="entry name" value="His_kinase"/>
    <property type="match status" value="1"/>
</dbReference>
<accession>A0ABT6TBR6</accession>
<dbReference type="Proteomes" id="UP001161691">
    <property type="component" value="Unassembled WGS sequence"/>
</dbReference>
<keyword evidence="6 7" id="KW-0472">Membrane</keyword>
<keyword evidence="3" id="KW-0597">Phosphoprotein</keyword>
<dbReference type="PANTHER" id="PTHR34220">
    <property type="entry name" value="SENSOR HISTIDINE KINASE YPDA"/>
    <property type="match status" value="1"/>
</dbReference>
<evidence type="ECO:0000256" key="4">
    <source>
        <dbReference type="ARBA" id="ARBA00022679"/>
    </source>
</evidence>
<dbReference type="Gene3D" id="3.30.565.10">
    <property type="entry name" value="Histidine kinase-like ATPase, C-terminal domain"/>
    <property type="match status" value="1"/>
</dbReference>
<dbReference type="InterPro" id="IPR003660">
    <property type="entry name" value="HAMP_dom"/>
</dbReference>
<dbReference type="Gene3D" id="6.10.340.10">
    <property type="match status" value="1"/>
</dbReference>
<feature type="transmembrane region" description="Helical" evidence="7">
    <location>
        <begin position="289"/>
        <end position="311"/>
    </location>
</feature>
<name>A0ABT6TBR6_9BACL</name>
<keyword evidence="7" id="KW-0812">Transmembrane</keyword>
<dbReference type="PROSITE" id="PS50885">
    <property type="entry name" value="HAMP"/>
    <property type="match status" value="1"/>
</dbReference>
<dbReference type="InterPro" id="IPR010559">
    <property type="entry name" value="Sig_transdc_His_kin_internal"/>
</dbReference>
<evidence type="ECO:0000259" key="8">
    <source>
        <dbReference type="PROSITE" id="PS50885"/>
    </source>
</evidence>
<organism evidence="9 10">
    <name type="scientific">Cohnella hashimotonis</name>
    <dbReference type="NCBI Taxonomy" id="2826895"/>
    <lineage>
        <taxon>Bacteria</taxon>
        <taxon>Bacillati</taxon>
        <taxon>Bacillota</taxon>
        <taxon>Bacilli</taxon>
        <taxon>Bacillales</taxon>
        <taxon>Paenibacillaceae</taxon>
        <taxon>Cohnella</taxon>
    </lineage>
</organism>
<evidence type="ECO:0000256" key="3">
    <source>
        <dbReference type="ARBA" id="ARBA00022553"/>
    </source>
</evidence>
<dbReference type="SUPFAM" id="SSF55874">
    <property type="entry name" value="ATPase domain of HSP90 chaperone/DNA topoisomerase II/histidine kinase"/>
    <property type="match status" value="1"/>
</dbReference>
<gene>
    <name evidence="9" type="ORF">KB449_04900</name>
</gene>
<dbReference type="RefSeq" id="WP_282907295.1">
    <property type="nucleotide sequence ID" value="NZ_JAGRPV010000001.1"/>
</dbReference>
<evidence type="ECO:0000256" key="7">
    <source>
        <dbReference type="SAM" id="Phobius"/>
    </source>
</evidence>
<reference evidence="9" key="1">
    <citation type="submission" date="2023-04" db="EMBL/GenBank/DDBJ databases">
        <title>Comparative genomic analysis of Cohnella hashimotonis sp. nov., isolated from the International Space Station.</title>
        <authorList>
            <person name="Venkateswaran K."/>
            <person name="Simpson A."/>
        </authorList>
    </citation>
    <scope>NUCLEOTIDE SEQUENCE</scope>
    <source>
        <strain evidence="9">F6_2S_P_1</strain>
    </source>
</reference>
<keyword evidence="2" id="KW-1003">Cell membrane</keyword>
<evidence type="ECO:0000256" key="1">
    <source>
        <dbReference type="ARBA" id="ARBA00004651"/>
    </source>
</evidence>
<comment type="subcellular location">
    <subcellularLocation>
        <location evidence="1">Cell membrane</location>
        <topology evidence="1">Multi-pass membrane protein</topology>
    </subcellularLocation>
</comment>
<dbReference type="InterPro" id="IPR003594">
    <property type="entry name" value="HATPase_dom"/>
</dbReference>
<proteinExistence type="predicted"/>
<dbReference type="InterPro" id="IPR050640">
    <property type="entry name" value="Bact_2-comp_sensor_kinase"/>
</dbReference>
<dbReference type="CDD" id="cd06225">
    <property type="entry name" value="HAMP"/>
    <property type="match status" value="1"/>
</dbReference>
<keyword evidence="10" id="KW-1185">Reference proteome</keyword>
<evidence type="ECO:0000256" key="5">
    <source>
        <dbReference type="ARBA" id="ARBA00022777"/>
    </source>
</evidence>
<keyword evidence="4" id="KW-0808">Transferase</keyword>
<feature type="transmembrane region" description="Helical" evidence="7">
    <location>
        <begin position="12"/>
        <end position="32"/>
    </location>
</feature>
<keyword evidence="7" id="KW-1133">Transmembrane helix</keyword>
<dbReference type="EMBL" id="JAGRPV010000001">
    <property type="protein sequence ID" value="MDI4644286.1"/>
    <property type="molecule type" value="Genomic_DNA"/>
</dbReference>
<evidence type="ECO:0000313" key="10">
    <source>
        <dbReference type="Proteomes" id="UP001161691"/>
    </source>
</evidence>